<feature type="signal peptide" evidence="1">
    <location>
        <begin position="1"/>
        <end position="18"/>
    </location>
</feature>
<dbReference type="EMBL" id="BPLR01018116">
    <property type="protein sequence ID" value="GIY97076.1"/>
    <property type="molecule type" value="Genomic_DNA"/>
</dbReference>
<dbReference type="AlphaFoldDB" id="A0AAV4XPX0"/>
<gene>
    <name evidence="2" type="ORF">CEXT_235951</name>
</gene>
<protein>
    <submittedName>
        <fullName evidence="2">Uncharacterized protein</fullName>
    </submittedName>
</protein>
<proteinExistence type="predicted"/>
<accession>A0AAV4XPX0</accession>
<sequence length="105" mass="11381">MIKTLVFVLAVIAIATCSMNVIPQHNHHGHGIRTRFIGKAQGHVYGDYGYNLGNRYGGLASRGYGRGHIGYVLYGNGGLGNRDYAYANLGFGVYGGFTLGYESYL</sequence>
<reference evidence="2 3" key="1">
    <citation type="submission" date="2021-06" db="EMBL/GenBank/DDBJ databases">
        <title>Caerostris extrusa draft genome.</title>
        <authorList>
            <person name="Kono N."/>
            <person name="Arakawa K."/>
        </authorList>
    </citation>
    <scope>NUCLEOTIDE SEQUENCE [LARGE SCALE GENOMIC DNA]</scope>
</reference>
<comment type="caution">
    <text evidence="2">The sequence shown here is derived from an EMBL/GenBank/DDBJ whole genome shotgun (WGS) entry which is preliminary data.</text>
</comment>
<evidence type="ECO:0000313" key="2">
    <source>
        <dbReference type="EMBL" id="GIY97076.1"/>
    </source>
</evidence>
<keyword evidence="3" id="KW-1185">Reference proteome</keyword>
<name>A0AAV4XPX0_CAEEX</name>
<organism evidence="2 3">
    <name type="scientific">Caerostris extrusa</name>
    <name type="common">Bark spider</name>
    <name type="synonym">Caerostris bankana</name>
    <dbReference type="NCBI Taxonomy" id="172846"/>
    <lineage>
        <taxon>Eukaryota</taxon>
        <taxon>Metazoa</taxon>
        <taxon>Ecdysozoa</taxon>
        <taxon>Arthropoda</taxon>
        <taxon>Chelicerata</taxon>
        <taxon>Arachnida</taxon>
        <taxon>Araneae</taxon>
        <taxon>Araneomorphae</taxon>
        <taxon>Entelegynae</taxon>
        <taxon>Araneoidea</taxon>
        <taxon>Araneidae</taxon>
        <taxon>Caerostris</taxon>
    </lineage>
</organism>
<evidence type="ECO:0000313" key="3">
    <source>
        <dbReference type="Proteomes" id="UP001054945"/>
    </source>
</evidence>
<keyword evidence="1" id="KW-0732">Signal</keyword>
<evidence type="ECO:0000256" key="1">
    <source>
        <dbReference type="SAM" id="SignalP"/>
    </source>
</evidence>
<feature type="chain" id="PRO_5043887427" evidence="1">
    <location>
        <begin position="19"/>
        <end position="105"/>
    </location>
</feature>
<dbReference type="Proteomes" id="UP001054945">
    <property type="component" value="Unassembled WGS sequence"/>
</dbReference>